<dbReference type="GeneID" id="178438"/>
<name>F3Y5R7_CAEEL</name>
<dbReference type="InterPro" id="IPR004245">
    <property type="entry name" value="DUF229"/>
</dbReference>
<dbReference type="RefSeq" id="NP_001255870.1">
    <property type="nucleotide sequence ID" value="NM_001268941.1"/>
</dbReference>
<dbReference type="Proteomes" id="UP000001940">
    <property type="component" value="Chromosome IV"/>
</dbReference>
<protein>
    <submittedName>
        <fullName evidence="2">Sulfatase domain-containing protein</fullName>
    </submittedName>
</protein>
<accession>F3Y5R7</accession>
<dbReference type="STRING" id="6239.Y73F8A.35a.1"/>
<dbReference type="CTD" id="178438"/>
<keyword evidence="1" id="KW-0812">Transmembrane</keyword>
<dbReference type="SUPFAM" id="SSF53649">
    <property type="entry name" value="Alkaline phosphatase-like"/>
    <property type="match status" value="1"/>
</dbReference>
<dbReference type="PANTHER" id="PTHR10974">
    <property type="entry name" value="FI08016P-RELATED"/>
    <property type="match status" value="1"/>
</dbReference>
<dbReference type="OrthoDB" id="5782315at2759"/>
<dbReference type="FunCoup" id="F3Y5R7">
    <property type="interactions" value="3"/>
</dbReference>
<keyword evidence="3" id="KW-1185">Reference proteome</keyword>
<dbReference type="Bgee" id="WBGene00013539">
    <property type="expression patterns" value="Expressed in pharyngeal muscle cell (C elegans) and 3 other cell types or tissues"/>
</dbReference>
<feature type="transmembrane region" description="Helical" evidence="1">
    <location>
        <begin position="12"/>
        <end position="32"/>
    </location>
</feature>
<dbReference type="WormBase" id="Y73F8A.35a">
    <property type="protein sequence ID" value="CE45941"/>
    <property type="gene ID" value="WBGene00013539"/>
</dbReference>
<evidence type="ECO:0000256" key="1">
    <source>
        <dbReference type="SAM" id="Phobius"/>
    </source>
</evidence>
<proteinExistence type="predicted"/>
<dbReference type="OMA" id="ETHACYR"/>
<dbReference type="CDD" id="cd16021">
    <property type="entry name" value="ALP_like"/>
    <property type="match status" value="1"/>
</dbReference>
<evidence type="ECO:0000313" key="3">
    <source>
        <dbReference type="Proteomes" id="UP000001940"/>
    </source>
</evidence>
<dbReference type="InParanoid" id="F3Y5R7"/>
<dbReference type="ExpressionAtlas" id="F3Y5R7">
    <property type="expression patterns" value="baseline"/>
</dbReference>
<keyword evidence="1" id="KW-1133">Transmembrane helix</keyword>
<dbReference type="EMBL" id="BX284604">
    <property type="protein sequence ID" value="CCA65683.1"/>
    <property type="molecule type" value="Genomic_DNA"/>
</dbReference>
<reference evidence="2 3" key="1">
    <citation type="journal article" date="1998" name="Science">
        <title>Genome sequence of the nematode C. elegans: a platform for investigating biology.</title>
        <authorList>
            <consortium name="The C. elegans sequencing consortium"/>
            <person name="Sulson J.E."/>
            <person name="Waterston R."/>
        </authorList>
    </citation>
    <scope>NUCLEOTIDE SEQUENCE [LARGE SCALE GENOMIC DNA]</scope>
    <source>
        <strain evidence="2 3">Bristol N2</strain>
    </source>
</reference>
<dbReference type="PaxDb" id="6239-Y73F8A.35a"/>
<dbReference type="AGR" id="WB:WBGene00013539"/>
<dbReference type="FunFam" id="3.40.720.10:FF:000198">
    <property type="entry name" value="Uncharacterized protein"/>
    <property type="match status" value="1"/>
</dbReference>
<keyword evidence="1" id="KW-0472">Membrane</keyword>
<sequence>MSNYLSFIPCTRLLIITCFITYLGLLAFTLLVPAPTSIQYVGVYQPIFGKLEENGSLVVKGDLWDRCDLPDYEIWNDDILKYLNMDETPITKCNIAPPLTYLINGSWNAVNASAGYDCKTRCHWRKDDRTNFIGNWNSTPGPVDCEFLEAICLKDNLKVYGYMHSQIIPTPPITPKVDVSKLQQYDVTVILLDSLAHAQALRSLPRAISYMTSHMSAVVFPYVNKVGENSRSNGVPLWFGKSLEKLDKSLFDEEDVTVDWTHEYMCNEFKDNETSIFNEFRDYGYKTLLAEDWAEGTLNFPNCKGFDNPPIDHYMRPFQNALERPHHGEFITRNHLSPGNLTREHHNTLLEYLSKFMNAYPNEKKFSWIWASHLGHDSMNGFSHADNDFYNFLVKHREKLDNSFVILMGDHGPRFGANRKTVSGELEVHNPFLGISIPKALRKTTEILSLMKGNAKKLQTHYDTRATILDILKYQSTTNFLDTEILKIPGEKGFSFIRKQPDTPRNCKTMPIPIQYCLCKFNRTTESIHSDLAHSMAKALTAAVNTELENGKLQSRCIKMEYSIILSLDRLDEKFRGSILYTIVVEMKKPSNAWFKANIKMLSTGELKVLGIIERVNEYGQTAHCIKSEYHRPYCFCRNQINVFYAQDRKKKRR</sequence>
<organism evidence="2 3">
    <name type="scientific">Caenorhabditis elegans</name>
    <dbReference type="NCBI Taxonomy" id="6239"/>
    <lineage>
        <taxon>Eukaryota</taxon>
        <taxon>Metazoa</taxon>
        <taxon>Ecdysozoa</taxon>
        <taxon>Nematoda</taxon>
        <taxon>Chromadorea</taxon>
        <taxon>Rhabditida</taxon>
        <taxon>Rhabditina</taxon>
        <taxon>Rhabditomorpha</taxon>
        <taxon>Rhabditoidea</taxon>
        <taxon>Rhabditidae</taxon>
        <taxon>Peloderinae</taxon>
        <taxon>Caenorhabditis</taxon>
    </lineage>
</organism>
<dbReference type="PhylomeDB" id="F3Y5R7"/>
<dbReference type="eggNOG" id="KOG0842">
    <property type="taxonomic scope" value="Eukaryota"/>
</dbReference>
<gene>
    <name evidence="2" type="ORF">CELE_Y73F8A.35</name>
    <name evidence="2 4" type="ORF">Y73F8A.35</name>
</gene>
<dbReference type="KEGG" id="cel:CELE_Y73F8A.35"/>
<evidence type="ECO:0000313" key="2">
    <source>
        <dbReference type="EMBL" id="CCA65683.1"/>
    </source>
</evidence>
<dbReference type="Gene3D" id="3.40.720.10">
    <property type="entry name" value="Alkaline Phosphatase, subunit A"/>
    <property type="match status" value="1"/>
</dbReference>
<evidence type="ECO:0000313" key="4">
    <source>
        <dbReference type="WormBase" id="Y73F8A.35a"/>
    </source>
</evidence>
<dbReference type="PANTHER" id="PTHR10974:SF75">
    <property type="entry name" value="SULFATASE DOMAIN-CONTAINING PROTEIN"/>
    <property type="match status" value="1"/>
</dbReference>
<dbReference type="InterPro" id="IPR017850">
    <property type="entry name" value="Alkaline_phosphatase_core_sf"/>
</dbReference>
<dbReference type="AlphaFoldDB" id="F3Y5R7"/>
<dbReference type="Pfam" id="PF02995">
    <property type="entry name" value="DUF229"/>
    <property type="match status" value="1"/>
</dbReference>